<dbReference type="eggNOG" id="COG3293">
    <property type="taxonomic scope" value="Bacteria"/>
</dbReference>
<feature type="domain" description="Transposase DDE" evidence="2">
    <location>
        <begin position="49"/>
        <end position="127"/>
    </location>
</feature>
<dbReference type="PATRIC" id="fig|1179773.3.peg.2871"/>
<dbReference type="Proteomes" id="UP000006281">
    <property type="component" value="Chromosome"/>
</dbReference>
<dbReference type="RefSeq" id="WP_015100295.1">
    <property type="nucleotide sequence ID" value="NC_019673.1"/>
</dbReference>
<name>K0K0U7_SACES</name>
<accession>K0K0U7</accession>
<evidence type="ECO:0000256" key="1">
    <source>
        <dbReference type="SAM" id="MobiDB-lite"/>
    </source>
</evidence>
<dbReference type="Pfam" id="PF13586">
    <property type="entry name" value="DDE_Tnp_1_2"/>
    <property type="match status" value="1"/>
</dbReference>
<sequence>MRRERATAAHHVVGGKHPRQHAVRAAAGHEPDRAWPPRAGRPRCRPDKLHADKGYDYRRCRRYMTRRGIKVRIARRGIEGKSRLGRVRWVVERTISWLLRFKRLGLRYDRTERTTPALPTPARTVINVRRLIKIELCDQV</sequence>
<feature type="compositionally biased region" description="Basic residues" evidence="1">
    <location>
        <begin position="13"/>
        <end position="22"/>
    </location>
</feature>
<dbReference type="KEGG" id="sesp:BN6_28740"/>
<dbReference type="HOGENOM" id="CLU_055261_1_4_11"/>
<dbReference type="EMBL" id="HE804045">
    <property type="protein sequence ID" value="CCH30183.1"/>
    <property type="molecule type" value="Genomic_DNA"/>
</dbReference>
<dbReference type="InterPro" id="IPR025668">
    <property type="entry name" value="Tnp_DDE_dom"/>
</dbReference>
<reference evidence="3 4" key="1">
    <citation type="journal article" date="2012" name="BMC Genomics">
        <title>Complete genome sequence of Saccharothrix espanaensis DSM 44229T and comparison to the other completely sequenced Pseudonocardiaceae.</title>
        <authorList>
            <person name="Strobel T."/>
            <person name="Al-Dilaimi A."/>
            <person name="Blom J."/>
            <person name="Gessner A."/>
            <person name="Kalinowski J."/>
            <person name="Luzhetska M."/>
            <person name="Puhler A."/>
            <person name="Szczepanowski R."/>
            <person name="Bechthold A."/>
            <person name="Ruckert C."/>
        </authorList>
    </citation>
    <scope>NUCLEOTIDE SEQUENCE [LARGE SCALE GENOMIC DNA]</scope>
    <source>
        <strain evidence="4">ATCC 51144 / DSM 44229 / JCM 9112 / NBRC 15066 / NRRL 15764</strain>
    </source>
</reference>
<organism evidence="3 4">
    <name type="scientific">Saccharothrix espanaensis (strain ATCC 51144 / DSM 44229 / JCM 9112 / NBRC 15066 / NRRL 15764)</name>
    <dbReference type="NCBI Taxonomy" id="1179773"/>
    <lineage>
        <taxon>Bacteria</taxon>
        <taxon>Bacillati</taxon>
        <taxon>Actinomycetota</taxon>
        <taxon>Actinomycetes</taxon>
        <taxon>Pseudonocardiales</taxon>
        <taxon>Pseudonocardiaceae</taxon>
        <taxon>Saccharothrix</taxon>
    </lineage>
</organism>
<feature type="region of interest" description="Disordered" evidence="1">
    <location>
        <begin position="1"/>
        <end position="48"/>
    </location>
</feature>
<evidence type="ECO:0000313" key="4">
    <source>
        <dbReference type="Proteomes" id="UP000006281"/>
    </source>
</evidence>
<dbReference type="PANTHER" id="PTHR30007:SF1">
    <property type="entry name" value="BLR1914 PROTEIN"/>
    <property type="match status" value="1"/>
</dbReference>
<dbReference type="AlphaFoldDB" id="K0K0U7"/>
<keyword evidence="4" id="KW-1185">Reference proteome</keyword>
<evidence type="ECO:0000259" key="2">
    <source>
        <dbReference type="Pfam" id="PF13586"/>
    </source>
</evidence>
<dbReference type="PANTHER" id="PTHR30007">
    <property type="entry name" value="PHP DOMAIN PROTEIN"/>
    <property type="match status" value="1"/>
</dbReference>
<proteinExistence type="predicted"/>
<dbReference type="STRING" id="1179773.BN6_28740"/>
<evidence type="ECO:0000313" key="3">
    <source>
        <dbReference type="EMBL" id="CCH30183.1"/>
    </source>
</evidence>
<protein>
    <recommendedName>
        <fullName evidence="2">Transposase DDE domain-containing protein</fullName>
    </recommendedName>
</protein>
<gene>
    <name evidence="3" type="ordered locus">BN6_28740</name>
</gene>